<evidence type="ECO:0000313" key="4">
    <source>
        <dbReference type="Proteomes" id="UP000663842"/>
    </source>
</evidence>
<organism evidence="2 4">
    <name type="scientific">Rotaria magnacalcarata</name>
    <dbReference type="NCBI Taxonomy" id="392030"/>
    <lineage>
        <taxon>Eukaryota</taxon>
        <taxon>Metazoa</taxon>
        <taxon>Spiralia</taxon>
        <taxon>Gnathifera</taxon>
        <taxon>Rotifera</taxon>
        <taxon>Eurotatoria</taxon>
        <taxon>Bdelloidea</taxon>
        <taxon>Philodinida</taxon>
        <taxon>Philodinidae</taxon>
        <taxon>Rotaria</taxon>
    </lineage>
</organism>
<sequence>MEYTCVQLNDLPDEVLMIILKKLANMEVLYSLVGVHKRLNRIAQDSVFTNNLTLFISSSNGFVYSLPDPILDRFFSHILPKIHQKIKWLGLESLSIERILRATNYPNLYGISLYNIQAETAIGLFTDETSSICTLKNQILELVLDISTNKIQSLPNFNDCLYLLDGRFNQLYTLSANISFICASPLTINNKEKIPTLKCFSLHCDIETCVYDELILPLLHRMLNLEKLSLCLIVGDRKTFFDGNDLKINIINNMSRLNIFTFNIRSSSRFYNQINLPSNENIQNTFRADEKGHCHIYSYPYKLNYYDGITNNFPGGIFKYVRKVSLFDEHPFEHEFFLRIAQSFPLMEKLSVRNEQRQINKQFRQSKNENQDLSIIKYPYLKELDLIHSCIDYHAQFLLDMLM</sequence>
<gene>
    <name evidence="3" type="ORF">OVN521_LOCUS16527</name>
    <name evidence="2" type="ORF">UXM345_LOCUS10158</name>
</gene>
<proteinExistence type="predicted"/>
<evidence type="ECO:0000313" key="3">
    <source>
        <dbReference type="EMBL" id="CAF4026626.1"/>
    </source>
</evidence>
<evidence type="ECO:0000313" key="5">
    <source>
        <dbReference type="Proteomes" id="UP000663866"/>
    </source>
</evidence>
<accession>A0A819HDM2</accession>
<dbReference type="Pfam" id="PF00646">
    <property type="entry name" value="F-box"/>
    <property type="match status" value="1"/>
</dbReference>
<dbReference type="EMBL" id="CAJOBG010002760">
    <property type="protein sequence ID" value="CAF4026626.1"/>
    <property type="molecule type" value="Genomic_DNA"/>
</dbReference>
<name>A0A819HDM2_9BILA</name>
<dbReference type="EMBL" id="CAJOBF010000957">
    <property type="protein sequence ID" value="CAF3894007.1"/>
    <property type="molecule type" value="Genomic_DNA"/>
</dbReference>
<evidence type="ECO:0000259" key="1">
    <source>
        <dbReference type="PROSITE" id="PS50181"/>
    </source>
</evidence>
<keyword evidence="5" id="KW-1185">Reference proteome</keyword>
<dbReference type="Proteomes" id="UP000663842">
    <property type="component" value="Unassembled WGS sequence"/>
</dbReference>
<dbReference type="AlphaFoldDB" id="A0A819HDM2"/>
<comment type="caution">
    <text evidence="2">The sequence shown here is derived from an EMBL/GenBank/DDBJ whole genome shotgun (WGS) entry which is preliminary data.</text>
</comment>
<reference evidence="2" key="1">
    <citation type="submission" date="2021-02" db="EMBL/GenBank/DDBJ databases">
        <authorList>
            <person name="Nowell W R."/>
        </authorList>
    </citation>
    <scope>NUCLEOTIDE SEQUENCE</scope>
</reference>
<evidence type="ECO:0000313" key="2">
    <source>
        <dbReference type="EMBL" id="CAF3894007.1"/>
    </source>
</evidence>
<feature type="domain" description="F-box" evidence="1">
    <location>
        <begin position="5"/>
        <end position="52"/>
    </location>
</feature>
<dbReference type="Proteomes" id="UP000663866">
    <property type="component" value="Unassembled WGS sequence"/>
</dbReference>
<dbReference type="InterPro" id="IPR001810">
    <property type="entry name" value="F-box_dom"/>
</dbReference>
<protein>
    <recommendedName>
        <fullName evidence="1">F-box domain-containing protein</fullName>
    </recommendedName>
</protein>
<dbReference type="PROSITE" id="PS50181">
    <property type="entry name" value="FBOX"/>
    <property type="match status" value="1"/>
</dbReference>